<dbReference type="EMBL" id="MVGC01000003">
    <property type="protein sequence ID" value="RJE27498.1"/>
    <property type="molecule type" value="Genomic_DNA"/>
</dbReference>
<evidence type="ECO:0000313" key="2">
    <source>
        <dbReference type="Proteomes" id="UP000266188"/>
    </source>
</evidence>
<gene>
    <name evidence="1" type="ORF">PHISCL_00232</name>
</gene>
<proteinExistence type="predicted"/>
<name>A0A3A2ZWH2_9EURO</name>
<dbReference type="AlphaFoldDB" id="A0A3A2ZWH2"/>
<protein>
    <submittedName>
        <fullName evidence="1">Uncharacterized protein</fullName>
    </submittedName>
</protein>
<organism evidence="1 2">
    <name type="scientific">Aspergillus sclerotialis</name>
    <dbReference type="NCBI Taxonomy" id="2070753"/>
    <lineage>
        <taxon>Eukaryota</taxon>
        <taxon>Fungi</taxon>
        <taxon>Dikarya</taxon>
        <taxon>Ascomycota</taxon>
        <taxon>Pezizomycotina</taxon>
        <taxon>Eurotiomycetes</taxon>
        <taxon>Eurotiomycetidae</taxon>
        <taxon>Eurotiales</taxon>
        <taxon>Aspergillaceae</taxon>
        <taxon>Aspergillus</taxon>
        <taxon>Aspergillus subgen. Polypaecilum</taxon>
    </lineage>
</organism>
<dbReference type="OrthoDB" id="5427059at2759"/>
<keyword evidence="2" id="KW-1185">Reference proteome</keyword>
<evidence type="ECO:0000313" key="1">
    <source>
        <dbReference type="EMBL" id="RJE27498.1"/>
    </source>
</evidence>
<dbReference type="Proteomes" id="UP000266188">
    <property type="component" value="Unassembled WGS sequence"/>
</dbReference>
<sequence>MPPLEVAELGCVFGYIYEKYTEPYNEIADSLAQYGRVSMDSIPQDLQIPAGCIQCDATDLTMRADENLDTLASMGPIFLYRFLHRESALDRRNLILANARPSLGSLPDICPGSDGSLPLLHPADRSNFGDHIDGLKRFLATLPRSERPNLLCDSYFLCFYDGSDAFEEIFDVQLGSALWRWGYALWEDERLQEWNPPIDYVTAFNCR</sequence>
<reference evidence="2" key="1">
    <citation type="submission" date="2017-02" db="EMBL/GenBank/DDBJ databases">
        <authorList>
            <person name="Tafer H."/>
            <person name="Lopandic K."/>
        </authorList>
    </citation>
    <scope>NUCLEOTIDE SEQUENCE [LARGE SCALE GENOMIC DNA]</scope>
    <source>
        <strain evidence="2">CBS 366.77</strain>
    </source>
</reference>
<accession>A0A3A2ZWH2</accession>
<comment type="caution">
    <text evidence="1">The sequence shown here is derived from an EMBL/GenBank/DDBJ whole genome shotgun (WGS) entry which is preliminary data.</text>
</comment>